<protein>
    <submittedName>
        <fullName evidence="2">Uncharacterized protein</fullName>
    </submittedName>
</protein>
<evidence type="ECO:0000256" key="1">
    <source>
        <dbReference type="SAM" id="MobiDB-lite"/>
    </source>
</evidence>
<dbReference type="AlphaFoldDB" id="A0A0E9QWZ0"/>
<name>A0A0E9QWZ0_ANGAN</name>
<dbReference type="EMBL" id="GBXM01087111">
    <property type="protein sequence ID" value="JAH21466.1"/>
    <property type="molecule type" value="Transcribed_RNA"/>
</dbReference>
<sequence length="64" mass="6786">MTGISEPSTPESQKHNGGENTKNTLNLGLYTAAQSHVNSTHTPPSLSGEISLLRTPQLTICAPR</sequence>
<feature type="region of interest" description="Disordered" evidence="1">
    <location>
        <begin position="1"/>
        <end position="26"/>
    </location>
</feature>
<accession>A0A0E9QWZ0</accession>
<reference evidence="2" key="2">
    <citation type="journal article" date="2015" name="Fish Shellfish Immunol.">
        <title>Early steps in the European eel (Anguilla anguilla)-Vibrio vulnificus interaction in the gills: Role of the RtxA13 toxin.</title>
        <authorList>
            <person name="Callol A."/>
            <person name="Pajuelo D."/>
            <person name="Ebbesson L."/>
            <person name="Teles M."/>
            <person name="MacKenzie S."/>
            <person name="Amaro C."/>
        </authorList>
    </citation>
    <scope>NUCLEOTIDE SEQUENCE</scope>
</reference>
<feature type="compositionally biased region" description="Polar residues" evidence="1">
    <location>
        <begin position="1"/>
        <end position="11"/>
    </location>
</feature>
<evidence type="ECO:0000313" key="2">
    <source>
        <dbReference type="EMBL" id="JAH21466.1"/>
    </source>
</evidence>
<organism evidence="2">
    <name type="scientific">Anguilla anguilla</name>
    <name type="common">European freshwater eel</name>
    <name type="synonym">Muraena anguilla</name>
    <dbReference type="NCBI Taxonomy" id="7936"/>
    <lineage>
        <taxon>Eukaryota</taxon>
        <taxon>Metazoa</taxon>
        <taxon>Chordata</taxon>
        <taxon>Craniata</taxon>
        <taxon>Vertebrata</taxon>
        <taxon>Euteleostomi</taxon>
        <taxon>Actinopterygii</taxon>
        <taxon>Neopterygii</taxon>
        <taxon>Teleostei</taxon>
        <taxon>Anguilliformes</taxon>
        <taxon>Anguillidae</taxon>
        <taxon>Anguilla</taxon>
    </lineage>
</organism>
<reference evidence="2" key="1">
    <citation type="submission" date="2014-11" db="EMBL/GenBank/DDBJ databases">
        <authorList>
            <person name="Amaro Gonzalez C."/>
        </authorList>
    </citation>
    <scope>NUCLEOTIDE SEQUENCE</scope>
</reference>
<proteinExistence type="predicted"/>